<dbReference type="Pfam" id="PF00106">
    <property type="entry name" value="adh_short"/>
    <property type="match status" value="1"/>
</dbReference>
<reference evidence="4" key="1">
    <citation type="journal article" date="2019" name="Int. J. Syst. Evol. Microbiol.">
        <title>The Global Catalogue of Microorganisms (GCM) 10K type strain sequencing project: providing services to taxonomists for standard genome sequencing and annotation.</title>
        <authorList>
            <consortium name="The Broad Institute Genomics Platform"/>
            <consortium name="The Broad Institute Genome Sequencing Center for Infectious Disease"/>
            <person name="Wu L."/>
            <person name="Ma J."/>
        </authorList>
    </citation>
    <scope>NUCLEOTIDE SEQUENCE [LARGE SCALE GENOMIC DNA]</scope>
    <source>
        <strain evidence="4">CGMCC 1.16026</strain>
    </source>
</reference>
<dbReference type="PANTHER" id="PTHR44196">
    <property type="entry name" value="DEHYDROGENASE/REDUCTASE SDR FAMILY MEMBER 7B"/>
    <property type="match status" value="1"/>
</dbReference>
<organism evidence="3 4">
    <name type="scientific">Granulicella cerasi</name>
    <dbReference type="NCBI Taxonomy" id="741063"/>
    <lineage>
        <taxon>Bacteria</taxon>
        <taxon>Pseudomonadati</taxon>
        <taxon>Acidobacteriota</taxon>
        <taxon>Terriglobia</taxon>
        <taxon>Terriglobales</taxon>
        <taxon>Acidobacteriaceae</taxon>
        <taxon>Granulicella</taxon>
    </lineage>
</organism>
<dbReference type="RefSeq" id="WP_263371357.1">
    <property type="nucleotide sequence ID" value="NZ_JAGSYD010000003.1"/>
</dbReference>
<proteinExistence type="inferred from homology"/>
<protein>
    <submittedName>
        <fullName evidence="3">SDR family oxidoreductase</fullName>
    </submittedName>
</protein>
<evidence type="ECO:0000313" key="3">
    <source>
        <dbReference type="EMBL" id="MFC6644951.1"/>
    </source>
</evidence>
<keyword evidence="2" id="KW-0560">Oxidoreductase</keyword>
<name>A0ABW1Z8B7_9BACT</name>
<dbReference type="InterPro" id="IPR036291">
    <property type="entry name" value="NAD(P)-bd_dom_sf"/>
</dbReference>
<dbReference type="PROSITE" id="PS00061">
    <property type="entry name" value="ADH_SHORT"/>
    <property type="match status" value="1"/>
</dbReference>
<keyword evidence="4" id="KW-1185">Reference proteome</keyword>
<dbReference type="EMBL" id="JBHSWI010000001">
    <property type="protein sequence ID" value="MFC6644951.1"/>
    <property type="molecule type" value="Genomic_DNA"/>
</dbReference>
<dbReference type="PRINTS" id="PR00081">
    <property type="entry name" value="GDHRDH"/>
</dbReference>
<dbReference type="Proteomes" id="UP001596391">
    <property type="component" value="Unassembled WGS sequence"/>
</dbReference>
<comment type="caution">
    <text evidence="3">The sequence shown here is derived from an EMBL/GenBank/DDBJ whole genome shotgun (WGS) entry which is preliminary data.</text>
</comment>
<evidence type="ECO:0000256" key="2">
    <source>
        <dbReference type="ARBA" id="ARBA00023002"/>
    </source>
</evidence>
<accession>A0ABW1Z8B7</accession>
<dbReference type="InterPro" id="IPR020904">
    <property type="entry name" value="Sc_DH/Rdtase_CS"/>
</dbReference>
<dbReference type="PANTHER" id="PTHR44196:SF1">
    <property type="entry name" value="DEHYDROGENASE_REDUCTASE SDR FAMILY MEMBER 7B"/>
    <property type="match status" value="1"/>
</dbReference>
<dbReference type="SUPFAM" id="SSF51735">
    <property type="entry name" value="NAD(P)-binding Rossmann-fold domains"/>
    <property type="match status" value="1"/>
</dbReference>
<dbReference type="Gene3D" id="3.40.50.720">
    <property type="entry name" value="NAD(P)-binding Rossmann-like Domain"/>
    <property type="match status" value="1"/>
</dbReference>
<sequence>MKHTGNTIFITGGGSGIGRALAEASQKAGNTVIISGRRKDKLDEVTAANPGMHSIVLDVESPESIASVAKELIAKFPALNVVINNAGIMSMDGVDKPVDDKQVTSIVTTNLLGPIRITSAFIEHLKAQPGAAIAYVTSGLAFTPLAPTATYNATKAAIHSYALSQRYLLAGTNVKVIEIAPPYVQTELMGDHQKSDPRAMPLDEYIAETMKLLGEGHDEILVERVLPLRNNAGPNEHAFVKQFNDMMSGH</sequence>
<comment type="similarity">
    <text evidence="1">Belongs to the short-chain dehydrogenases/reductases (SDR) family.</text>
</comment>
<evidence type="ECO:0000256" key="1">
    <source>
        <dbReference type="ARBA" id="ARBA00006484"/>
    </source>
</evidence>
<gene>
    <name evidence="3" type="ORF">ACFQBQ_04965</name>
</gene>
<dbReference type="InterPro" id="IPR002347">
    <property type="entry name" value="SDR_fam"/>
</dbReference>
<evidence type="ECO:0000313" key="4">
    <source>
        <dbReference type="Proteomes" id="UP001596391"/>
    </source>
</evidence>